<evidence type="ECO:0000313" key="1">
    <source>
        <dbReference type="EMBL" id="KAF1976450.1"/>
    </source>
</evidence>
<dbReference type="AlphaFoldDB" id="A0A6A5VIK0"/>
<gene>
    <name evidence="1" type="ORF">BU23DRAFT_596883</name>
</gene>
<organism evidence="1 2">
    <name type="scientific">Bimuria novae-zelandiae CBS 107.79</name>
    <dbReference type="NCBI Taxonomy" id="1447943"/>
    <lineage>
        <taxon>Eukaryota</taxon>
        <taxon>Fungi</taxon>
        <taxon>Dikarya</taxon>
        <taxon>Ascomycota</taxon>
        <taxon>Pezizomycotina</taxon>
        <taxon>Dothideomycetes</taxon>
        <taxon>Pleosporomycetidae</taxon>
        <taxon>Pleosporales</taxon>
        <taxon>Massarineae</taxon>
        <taxon>Didymosphaeriaceae</taxon>
        <taxon>Bimuria</taxon>
    </lineage>
</organism>
<reference evidence="1" key="1">
    <citation type="journal article" date="2020" name="Stud. Mycol.">
        <title>101 Dothideomycetes genomes: a test case for predicting lifestyles and emergence of pathogens.</title>
        <authorList>
            <person name="Haridas S."/>
            <person name="Albert R."/>
            <person name="Binder M."/>
            <person name="Bloem J."/>
            <person name="Labutti K."/>
            <person name="Salamov A."/>
            <person name="Andreopoulos B."/>
            <person name="Baker S."/>
            <person name="Barry K."/>
            <person name="Bills G."/>
            <person name="Bluhm B."/>
            <person name="Cannon C."/>
            <person name="Castanera R."/>
            <person name="Culley D."/>
            <person name="Daum C."/>
            <person name="Ezra D."/>
            <person name="Gonzalez J."/>
            <person name="Henrissat B."/>
            <person name="Kuo A."/>
            <person name="Liang C."/>
            <person name="Lipzen A."/>
            <person name="Lutzoni F."/>
            <person name="Magnuson J."/>
            <person name="Mondo S."/>
            <person name="Nolan M."/>
            <person name="Ohm R."/>
            <person name="Pangilinan J."/>
            <person name="Park H.-J."/>
            <person name="Ramirez L."/>
            <person name="Alfaro M."/>
            <person name="Sun H."/>
            <person name="Tritt A."/>
            <person name="Yoshinaga Y."/>
            <person name="Zwiers L.-H."/>
            <person name="Turgeon B."/>
            <person name="Goodwin S."/>
            <person name="Spatafora J."/>
            <person name="Crous P."/>
            <person name="Grigoriev I."/>
        </authorList>
    </citation>
    <scope>NUCLEOTIDE SEQUENCE</scope>
    <source>
        <strain evidence="1">CBS 107.79</strain>
    </source>
</reference>
<proteinExistence type="predicted"/>
<name>A0A6A5VIK0_9PLEO</name>
<evidence type="ECO:0000313" key="2">
    <source>
        <dbReference type="Proteomes" id="UP000800036"/>
    </source>
</evidence>
<dbReference type="OrthoDB" id="3786121at2759"/>
<dbReference type="EMBL" id="ML976666">
    <property type="protein sequence ID" value="KAF1976450.1"/>
    <property type="molecule type" value="Genomic_DNA"/>
</dbReference>
<sequence length="201" mass="22069">MLVNFVVLHFSPTPHHPREAFTMPLAVPIQTTLTIETAARELALLLRESDAMQFMQVKTEDERMKWFKYARGALWDDKYSALLETIKTIANDIAAAVEKNAGVTLQKSQTGEKSPLPSLERLHTGWVTVPAGYIVFLLSVAPGDCVEATVQSRANIEDSNGRDVPGWLCGCGVLLFGRVSFRTEPEGIPYISLPVATSPLG</sequence>
<protein>
    <submittedName>
        <fullName evidence="1">Uncharacterized protein</fullName>
    </submittedName>
</protein>
<keyword evidence="2" id="KW-1185">Reference proteome</keyword>
<dbReference type="Proteomes" id="UP000800036">
    <property type="component" value="Unassembled WGS sequence"/>
</dbReference>
<accession>A0A6A5VIK0</accession>